<dbReference type="Proteomes" id="UP000092612">
    <property type="component" value="Unassembled WGS sequence"/>
</dbReference>
<name>A0A1B8U713_9FLAO</name>
<dbReference type="RefSeq" id="WP_068355907.1">
    <property type="nucleotide sequence ID" value="NZ_CP019337.1"/>
</dbReference>
<keyword evidence="2" id="KW-1185">Reference proteome</keyword>
<reference evidence="2" key="1">
    <citation type="submission" date="2016-02" db="EMBL/GenBank/DDBJ databases">
        <title>Paenibacillus sp. LPB0068, isolated from Crassostrea gigas.</title>
        <authorList>
            <person name="Shin S.-K."/>
            <person name="Yi H."/>
        </authorList>
    </citation>
    <scope>NUCLEOTIDE SEQUENCE [LARGE SCALE GENOMIC DNA]</scope>
    <source>
        <strain evidence="2">KCTC 23969</strain>
    </source>
</reference>
<dbReference type="STRING" id="996801.BW723_08710"/>
<evidence type="ECO:0000313" key="2">
    <source>
        <dbReference type="Proteomes" id="UP000092612"/>
    </source>
</evidence>
<sequence length="217" mass="26469">MNKDEFLKLSKELQELSKNIPLNWGNIQNDITDAKINLFKIRSKNQLENKIKPLSNTDKNYYRRRWFLWQCARVDEYLFYSQNDILKNPNAKDKDWDIEFDNNKNLRFDLKGTIVPKKLRANFTFSDEEKIINYYYQNQSKGVRNHIQNRLFIVHHSFYDNKRCLFLRCHWNLKVKAYQHFIKLLQNEINYVSYKNVIAKCIFIFESENNEFSFKII</sequence>
<accession>A0A1B8U713</accession>
<comment type="caution">
    <text evidence="1">The sequence shown here is derived from an EMBL/GenBank/DDBJ whole genome shotgun (WGS) entry which is preliminary data.</text>
</comment>
<protein>
    <submittedName>
        <fullName evidence="1">Uncharacterized protein</fullName>
    </submittedName>
</protein>
<dbReference type="KEGG" id="prn:BW723_08710"/>
<evidence type="ECO:0000313" key="1">
    <source>
        <dbReference type="EMBL" id="OBY67673.1"/>
    </source>
</evidence>
<dbReference type="EMBL" id="LSFL01000002">
    <property type="protein sequence ID" value="OBY67673.1"/>
    <property type="molecule type" value="Genomic_DNA"/>
</dbReference>
<gene>
    <name evidence="1" type="ORF">LPB301_00795</name>
</gene>
<dbReference type="OrthoDB" id="378656at2"/>
<organism evidence="1 2">
    <name type="scientific">Polaribacter reichenbachii</name>
    <dbReference type="NCBI Taxonomy" id="996801"/>
    <lineage>
        <taxon>Bacteria</taxon>
        <taxon>Pseudomonadati</taxon>
        <taxon>Bacteroidota</taxon>
        <taxon>Flavobacteriia</taxon>
        <taxon>Flavobacteriales</taxon>
        <taxon>Flavobacteriaceae</taxon>
    </lineage>
</organism>
<dbReference type="AlphaFoldDB" id="A0A1B8U713"/>
<proteinExistence type="predicted"/>